<dbReference type="PANTHER" id="PTHR38115:SF1">
    <property type="entry name" value="LIPOCALIN-LIKE DOMAIN-CONTAINING PROTEIN"/>
    <property type="match status" value="1"/>
</dbReference>
<dbReference type="InterPro" id="IPR053037">
    <property type="entry name" value="Pericyclase_pydY-like"/>
</dbReference>
<dbReference type="Proteomes" id="UP000698800">
    <property type="component" value="Unassembled WGS sequence"/>
</dbReference>
<evidence type="ECO:0000313" key="1">
    <source>
        <dbReference type="EMBL" id="KAH0544182.1"/>
    </source>
</evidence>
<accession>A0A9P8IEH0</accession>
<sequence length="184" mass="20955">MRALSGVFVMNKTLSDDIDGILALQGIGWFMRKAISLATVTLSIKEYEEQRDDSTSVTHIDIEQTATGGIGGTTELRILDWTERHHSDNLFGELLGKSRWRKLEEIGGDDAEFLATGWLDEVKETGLVESYVVSDDNGWTARQIWGFEEFEEARYYTRHVVVKKDDTVKKAKLVYNFIKSQDKD</sequence>
<comment type="caution">
    <text evidence="1">The sequence shown here is derived from an EMBL/GenBank/DDBJ whole genome shotgun (WGS) entry which is preliminary data.</text>
</comment>
<dbReference type="OrthoDB" id="425354at2759"/>
<dbReference type="AlphaFoldDB" id="A0A9P8IEH0"/>
<protein>
    <submittedName>
        <fullName evidence="1">Uncharacterized protein</fullName>
    </submittedName>
</protein>
<evidence type="ECO:0000313" key="2">
    <source>
        <dbReference type="Proteomes" id="UP000698800"/>
    </source>
</evidence>
<dbReference type="PANTHER" id="PTHR38115">
    <property type="entry name" value="LIPOCALIN-LIKE DOMAIN-CONTAINING PROTEIN"/>
    <property type="match status" value="1"/>
</dbReference>
<organism evidence="1 2">
    <name type="scientific">Glutinoglossum americanum</name>
    <dbReference type="NCBI Taxonomy" id="1670608"/>
    <lineage>
        <taxon>Eukaryota</taxon>
        <taxon>Fungi</taxon>
        <taxon>Dikarya</taxon>
        <taxon>Ascomycota</taxon>
        <taxon>Pezizomycotina</taxon>
        <taxon>Geoglossomycetes</taxon>
        <taxon>Geoglossales</taxon>
        <taxon>Geoglossaceae</taxon>
        <taxon>Glutinoglossum</taxon>
    </lineage>
</organism>
<reference evidence="1" key="1">
    <citation type="submission" date="2021-03" db="EMBL/GenBank/DDBJ databases">
        <title>Comparative genomics and phylogenomic investigation of the class Geoglossomycetes provide insights into ecological specialization and systematics.</title>
        <authorList>
            <person name="Melie T."/>
            <person name="Pirro S."/>
            <person name="Miller A.N."/>
            <person name="Quandt A."/>
        </authorList>
    </citation>
    <scope>NUCLEOTIDE SEQUENCE</scope>
    <source>
        <strain evidence="1">GBOQ0MN5Z8</strain>
    </source>
</reference>
<name>A0A9P8IEH0_9PEZI</name>
<gene>
    <name evidence="1" type="ORF">FGG08_001627</name>
</gene>
<keyword evidence="2" id="KW-1185">Reference proteome</keyword>
<proteinExistence type="predicted"/>
<dbReference type="EMBL" id="JAGHQL010000022">
    <property type="protein sequence ID" value="KAH0544182.1"/>
    <property type="molecule type" value="Genomic_DNA"/>
</dbReference>